<gene>
    <name evidence="1" type="ORF">Tci_016329</name>
</gene>
<name>A0A6L2K4K6_TANCI</name>
<protein>
    <submittedName>
        <fullName evidence="1">Zinc finger, CCHC-type</fullName>
    </submittedName>
</protein>
<organism evidence="1">
    <name type="scientific">Tanacetum cinerariifolium</name>
    <name type="common">Dalmatian daisy</name>
    <name type="synonym">Chrysanthemum cinerariifolium</name>
    <dbReference type="NCBI Taxonomy" id="118510"/>
    <lineage>
        <taxon>Eukaryota</taxon>
        <taxon>Viridiplantae</taxon>
        <taxon>Streptophyta</taxon>
        <taxon>Embryophyta</taxon>
        <taxon>Tracheophyta</taxon>
        <taxon>Spermatophyta</taxon>
        <taxon>Magnoliopsida</taxon>
        <taxon>eudicotyledons</taxon>
        <taxon>Gunneridae</taxon>
        <taxon>Pentapetalae</taxon>
        <taxon>asterids</taxon>
        <taxon>campanulids</taxon>
        <taxon>Asterales</taxon>
        <taxon>Asteraceae</taxon>
        <taxon>Asteroideae</taxon>
        <taxon>Anthemideae</taxon>
        <taxon>Anthemidinae</taxon>
        <taxon>Tanacetum</taxon>
    </lineage>
</organism>
<reference evidence="1" key="1">
    <citation type="journal article" date="2019" name="Sci. Rep.">
        <title>Draft genome of Tanacetum cinerariifolium, the natural source of mosquito coil.</title>
        <authorList>
            <person name="Yamashiro T."/>
            <person name="Shiraishi A."/>
            <person name="Satake H."/>
            <person name="Nakayama K."/>
        </authorList>
    </citation>
    <scope>NUCLEOTIDE SEQUENCE</scope>
</reference>
<accession>A0A6L2K4K6</accession>
<dbReference type="EMBL" id="BKCJ010001835">
    <property type="protein sequence ID" value="GEU44351.1"/>
    <property type="molecule type" value="Genomic_DNA"/>
</dbReference>
<evidence type="ECO:0000313" key="1">
    <source>
        <dbReference type="EMBL" id="GEU44351.1"/>
    </source>
</evidence>
<comment type="caution">
    <text evidence="1">The sequence shown here is derived from an EMBL/GenBank/DDBJ whole genome shotgun (WGS) entry which is preliminary data.</text>
</comment>
<dbReference type="AlphaFoldDB" id="A0A6L2K4K6"/>
<sequence>MASMNTRLNIKKLDENILQKYGGGTAESSKDREAEVFQVSNDDTVVAQRRLEDKQSKEKTNTDCMIKEKEKVHYGVDVGAVIMKIRVLGQEGAKGNAAEMYREDSDFQVKGWIERRYGYSVRCVCAQQRL</sequence>
<proteinExistence type="predicted"/>